<organism evidence="1">
    <name type="scientific">Picea glauca</name>
    <name type="common">White spruce</name>
    <name type="synonym">Pinus glauca</name>
    <dbReference type="NCBI Taxonomy" id="3330"/>
    <lineage>
        <taxon>Eukaryota</taxon>
        <taxon>Viridiplantae</taxon>
        <taxon>Streptophyta</taxon>
        <taxon>Embryophyta</taxon>
        <taxon>Tracheophyta</taxon>
        <taxon>Spermatophyta</taxon>
        <taxon>Pinopsida</taxon>
        <taxon>Pinidae</taxon>
        <taxon>Conifers I</taxon>
        <taxon>Pinales</taxon>
        <taxon>Pinaceae</taxon>
        <taxon>Picea</taxon>
    </lineage>
</organism>
<name>A0A117NFF0_PICGL</name>
<evidence type="ECO:0000313" key="1">
    <source>
        <dbReference type="EMBL" id="KUM45125.1"/>
    </source>
</evidence>
<reference evidence="1" key="1">
    <citation type="journal article" date="2015" name="Genome Biol. Evol.">
        <title>Organellar Genomes of White Spruce (Picea glauca): Assembly and Annotation.</title>
        <authorList>
            <person name="Jackman S.D."/>
            <person name="Warren R.L."/>
            <person name="Gibb E.A."/>
            <person name="Vandervalk B.P."/>
            <person name="Mohamadi H."/>
            <person name="Chu J."/>
            <person name="Raymond A."/>
            <person name="Pleasance S."/>
            <person name="Coope R."/>
            <person name="Wildung M.R."/>
            <person name="Ritland C.E."/>
            <person name="Bousquet J."/>
            <person name="Jones S.J."/>
            <person name="Bohlmann J."/>
            <person name="Birol I."/>
        </authorList>
    </citation>
    <scope>NUCLEOTIDE SEQUENCE [LARGE SCALE GENOMIC DNA]</scope>
    <source>
        <tissue evidence="1">Flushing bud</tissue>
    </source>
</reference>
<dbReference type="EMBL" id="LKAM01000030">
    <property type="protein sequence ID" value="KUM45125.1"/>
    <property type="molecule type" value="Genomic_DNA"/>
</dbReference>
<proteinExistence type="predicted"/>
<accession>A0A117NFF0</accession>
<gene>
    <name evidence="1" type="ORF">ABT39_MTgene4044</name>
</gene>
<keyword evidence="1" id="KW-0496">Mitochondrion</keyword>
<dbReference type="AlphaFoldDB" id="A0A117NFF0"/>
<sequence length="87" mass="9770">MWSRWHYVLIAAHFFRVKAGLGGGSDSYAELLSLKLLIDLFSKKGLFKLQIFGDSLVALVVINWMKGEFRMGNLVLILIFGIHASSL</sequence>
<protein>
    <submittedName>
        <fullName evidence="1">Uncharacterized protein</fullName>
    </submittedName>
</protein>
<comment type="caution">
    <text evidence="1">The sequence shown here is derived from an EMBL/GenBank/DDBJ whole genome shotgun (WGS) entry which is preliminary data.</text>
</comment>
<geneLocation type="mitochondrion" evidence="1"/>